<reference evidence="7 8" key="1">
    <citation type="submission" date="2021-03" db="EMBL/GenBank/DDBJ databases">
        <title>Enterococcal diversity collection.</title>
        <authorList>
            <person name="Gilmore M.S."/>
            <person name="Schwartzman J."/>
            <person name="Van Tyne D."/>
            <person name="Martin M."/>
            <person name="Earl A.M."/>
            <person name="Manson A.L."/>
            <person name="Straub T."/>
            <person name="Salamzade R."/>
            <person name="Saavedra J."/>
            <person name="Lebreton F."/>
            <person name="Prichula J."/>
            <person name="Schaufler K."/>
            <person name="Gaca A."/>
            <person name="Sgardioli B."/>
            <person name="Wagenaar J."/>
            <person name="Strong T."/>
        </authorList>
    </citation>
    <scope>NUCLEOTIDE SEQUENCE [LARGE SCALE GENOMIC DNA]</scope>
    <source>
        <strain evidence="7 8">DIV0080</strain>
    </source>
</reference>
<comment type="cofactor">
    <cofactor evidence="5">
        <name>Mg(2+)</name>
        <dbReference type="ChEBI" id="CHEBI:18420"/>
    </cofactor>
    <cofactor evidence="5">
        <name>Mn(2+)</name>
        <dbReference type="ChEBI" id="CHEBI:29035"/>
    </cofactor>
    <text evidence="5">Mg(2+). Can also accept Mn(2+).</text>
</comment>
<dbReference type="Proteomes" id="UP000664857">
    <property type="component" value="Unassembled WGS sequence"/>
</dbReference>
<feature type="binding site" evidence="5">
    <location>
        <position position="11"/>
    </location>
    <ligand>
        <name>ATP</name>
        <dbReference type="ChEBI" id="CHEBI:30616"/>
    </ligand>
</feature>
<feature type="site" description="Transition state stabilizer" evidence="5">
    <location>
        <position position="175"/>
    </location>
</feature>
<comment type="subcellular location">
    <subcellularLocation>
        <location evidence="5">Cytoplasm</location>
    </subcellularLocation>
</comment>
<feature type="site" description="Transition state stabilizer" evidence="5">
    <location>
        <position position="236"/>
    </location>
</feature>
<feature type="binding site" evidence="5">
    <location>
        <begin position="326"/>
        <end position="330"/>
    </location>
    <ligand>
        <name>ATP</name>
        <dbReference type="ChEBI" id="CHEBI:30616"/>
    </ligand>
</feature>
<feature type="active site" description="Proton donor/acceptor" evidence="5">
    <location>
        <position position="143"/>
    </location>
</feature>
<proteinExistence type="inferred from homology"/>
<evidence type="ECO:0000256" key="4">
    <source>
        <dbReference type="ARBA" id="ARBA00022840"/>
    </source>
</evidence>
<comment type="function">
    <text evidence="5">Catalyzes the formation of acetyl phosphate from acetate and ATP. Can also catalyze the reverse reaction.</text>
</comment>
<sequence>MAINSGSSSLKFQLFVMPEEELIVKGLFERIGSKEGIAFSYSLNNEKKAFTIEGTTHQEAVSFLIDFLMKEQLVASLEEITGVGHRVAHGGEYFKASSLVEEKESQMIHELSKLAPLHNPVNLAGIEAFKAALPGCPQVAIFDTAFHQTLPTSQYLYPIPMKYYREDKIRKYGFHGTSHQFVAQVGANILDKPLEELKLITCHLGNGASICGIKEGKSHMTSMGFTPIAGLMMGTRCGDLDPSVVTYLQEEKGYTAEEMNTILNNESGLLGVSELSNDFRDVIAAADMGEEQAIISLDMFTSKVKQTIGAYAAELGGVDGIIFTAGIGENSSWVREKCCEGLSFLGATIDVDSNNQSKEIISTKESTTAILVVPTNEELMIAKETMAIISK</sequence>
<dbReference type="InterPro" id="IPR000890">
    <property type="entry name" value="Aliphatic_acid_kin_short-chain"/>
</dbReference>
<keyword evidence="8" id="KW-1185">Reference proteome</keyword>
<dbReference type="CDD" id="cd24010">
    <property type="entry name" value="ASKHA_NBD_AcK_PK"/>
    <property type="match status" value="1"/>
</dbReference>
<dbReference type="Gene3D" id="3.30.420.40">
    <property type="match status" value="2"/>
</dbReference>
<feature type="binding site" evidence="5">
    <location>
        <begin position="203"/>
        <end position="207"/>
    </location>
    <ligand>
        <name>ATP</name>
        <dbReference type="ChEBI" id="CHEBI:30616"/>
    </ligand>
</feature>
<comment type="caution">
    <text evidence="7">The sequence shown here is derived from an EMBL/GenBank/DDBJ whole genome shotgun (WGS) entry which is preliminary data.</text>
</comment>
<keyword evidence="2 5" id="KW-0547">Nucleotide-binding</keyword>
<comment type="catalytic activity">
    <reaction evidence="5">
        <text>acetate + ATP = acetyl phosphate + ADP</text>
        <dbReference type="Rhea" id="RHEA:11352"/>
        <dbReference type="ChEBI" id="CHEBI:22191"/>
        <dbReference type="ChEBI" id="CHEBI:30089"/>
        <dbReference type="ChEBI" id="CHEBI:30616"/>
        <dbReference type="ChEBI" id="CHEBI:456216"/>
        <dbReference type="EC" id="2.7.2.1"/>
    </reaction>
</comment>
<dbReference type="NCBIfam" id="TIGR00016">
    <property type="entry name" value="ackA"/>
    <property type="match status" value="1"/>
</dbReference>
<dbReference type="GO" id="GO:0016301">
    <property type="term" value="F:kinase activity"/>
    <property type="evidence" value="ECO:0007669"/>
    <property type="project" value="UniProtKB-KW"/>
</dbReference>
<name>A0ABS3HSI5_9ENTE</name>
<comment type="similarity">
    <text evidence="5 6">Belongs to the acetokinase family.</text>
</comment>
<dbReference type="PANTHER" id="PTHR21060">
    <property type="entry name" value="ACETATE KINASE"/>
    <property type="match status" value="1"/>
</dbReference>
<accession>A0ABS3HSI5</accession>
<evidence type="ECO:0000256" key="1">
    <source>
        <dbReference type="ARBA" id="ARBA00022679"/>
    </source>
</evidence>
<keyword evidence="5" id="KW-0460">Magnesium</keyword>
<keyword evidence="3 5" id="KW-0418">Kinase</keyword>
<dbReference type="PIRSF" id="PIRSF000722">
    <property type="entry name" value="Acetate_prop_kin"/>
    <property type="match status" value="1"/>
</dbReference>
<keyword evidence="5" id="KW-0963">Cytoplasm</keyword>
<organism evidence="7 8">
    <name type="scientific">Candidatus Vagococcus giribetii</name>
    <dbReference type="NCBI Taxonomy" id="2230876"/>
    <lineage>
        <taxon>Bacteria</taxon>
        <taxon>Bacillati</taxon>
        <taxon>Bacillota</taxon>
        <taxon>Bacilli</taxon>
        <taxon>Lactobacillales</taxon>
        <taxon>Enterococcaceae</taxon>
        <taxon>Vagococcus</taxon>
    </lineage>
</organism>
<feature type="binding site" evidence="5">
    <location>
        <position position="377"/>
    </location>
    <ligand>
        <name>Mg(2+)</name>
        <dbReference type="ChEBI" id="CHEBI:18420"/>
    </ligand>
</feature>
<comment type="subunit">
    <text evidence="5">Homodimer.</text>
</comment>
<keyword evidence="1 5" id="KW-0808">Transferase</keyword>
<dbReference type="EC" id="2.7.2.1" evidence="5"/>
<evidence type="ECO:0000313" key="8">
    <source>
        <dbReference type="Proteomes" id="UP000664857"/>
    </source>
</evidence>
<keyword evidence="5" id="KW-0479">Metal-binding</keyword>
<dbReference type="RefSeq" id="WP_206965385.1">
    <property type="nucleotide sequence ID" value="NZ_JAFLVX010000014.1"/>
</dbReference>
<dbReference type="InterPro" id="IPR043129">
    <property type="entry name" value="ATPase_NBD"/>
</dbReference>
<evidence type="ECO:0000256" key="5">
    <source>
        <dbReference type="HAMAP-Rule" id="MF_00020"/>
    </source>
</evidence>
<protein>
    <recommendedName>
        <fullName evidence="5">Acetate kinase</fullName>
        <ecNumber evidence="5">2.7.2.1</ecNumber>
    </recommendedName>
    <alternativeName>
        <fullName evidence="5">Acetokinase</fullName>
    </alternativeName>
</protein>
<evidence type="ECO:0000256" key="3">
    <source>
        <dbReference type="ARBA" id="ARBA00022777"/>
    </source>
</evidence>
<dbReference type="InterPro" id="IPR004372">
    <property type="entry name" value="Ac/propionate_kinase"/>
</dbReference>
<feature type="binding site" evidence="5">
    <location>
        <position position="86"/>
    </location>
    <ligand>
        <name>substrate</name>
    </ligand>
</feature>
<evidence type="ECO:0000256" key="6">
    <source>
        <dbReference type="RuleBase" id="RU003835"/>
    </source>
</evidence>
<dbReference type="HAMAP" id="MF_00020">
    <property type="entry name" value="Acetate_kinase"/>
    <property type="match status" value="1"/>
</dbReference>
<dbReference type="PRINTS" id="PR00471">
    <property type="entry name" value="ACETATEKNASE"/>
</dbReference>
<dbReference type="EMBL" id="JAFLVX010000014">
    <property type="protein sequence ID" value="MBO0476285.1"/>
    <property type="molecule type" value="Genomic_DNA"/>
</dbReference>
<dbReference type="PANTHER" id="PTHR21060:SF15">
    <property type="entry name" value="ACETATE KINASE-RELATED"/>
    <property type="match status" value="1"/>
</dbReference>
<dbReference type="Pfam" id="PF00871">
    <property type="entry name" value="Acetate_kinase"/>
    <property type="match status" value="1"/>
</dbReference>
<feature type="binding site" evidence="5">
    <location>
        <position position="4"/>
    </location>
    <ligand>
        <name>Mg(2+)</name>
        <dbReference type="ChEBI" id="CHEBI:18420"/>
    </ligand>
</feature>
<evidence type="ECO:0000256" key="2">
    <source>
        <dbReference type="ARBA" id="ARBA00022741"/>
    </source>
</evidence>
<evidence type="ECO:0000313" key="7">
    <source>
        <dbReference type="EMBL" id="MBO0476285.1"/>
    </source>
</evidence>
<feature type="binding site" evidence="5">
    <location>
        <begin position="278"/>
        <end position="280"/>
    </location>
    <ligand>
        <name>ATP</name>
        <dbReference type="ChEBI" id="CHEBI:30616"/>
    </ligand>
</feature>
<dbReference type="SUPFAM" id="SSF53067">
    <property type="entry name" value="Actin-like ATPase domain"/>
    <property type="match status" value="2"/>
</dbReference>
<comment type="pathway">
    <text evidence="5">Metabolic intermediate biosynthesis; acetyl-CoA biosynthesis; acetyl-CoA from acetate: step 1/2.</text>
</comment>
<keyword evidence="4 5" id="KW-0067">ATP-binding</keyword>
<gene>
    <name evidence="5" type="primary">ackA</name>
    <name evidence="7" type="ORF">DOK76_04330</name>
</gene>